<name>A0A9Q8X2P0_9GAMM</name>
<dbReference type="GO" id="GO:0042781">
    <property type="term" value="F:3'-tRNA processing endoribonuclease activity"/>
    <property type="evidence" value="ECO:0007669"/>
    <property type="project" value="TreeGrafter"/>
</dbReference>
<keyword evidence="2" id="KW-0732">Signal</keyword>
<dbReference type="PANTHER" id="PTHR46018:SF2">
    <property type="entry name" value="ZINC PHOSPHODIESTERASE ELAC PROTEIN 1"/>
    <property type="match status" value="1"/>
</dbReference>
<proteinExistence type="predicted"/>
<dbReference type="Pfam" id="PF12706">
    <property type="entry name" value="Lactamase_B_2"/>
    <property type="match status" value="1"/>
</dbReference>
<dbReference type="Proteomes" id="UP001056381">
    <property type="component" value="Chromosome"/>
</dbReference>
<gene>
    <name evidence="4" type="ORF">M9B40_01450</name>
</gene>
<accession>A0A9Q8X2P0</accession>
<dbReference type="Gene3D" id="3.60.15.10">
    <property type="entry name" value="Ribonuclease Z/Hydroxyacylglutathione hydrolase-like"/>
    <property type="match status" value="1"/>
</dbReference>
<dbReference type="CDD" id="cd07719">
    <property type="entry name" value="arylsulfatase_AtsA-like_MBL-fold"/>
    <property type="match status" value="1"/>
</dbReference>
<keyword evidence="5" id="KW-1185">Reference proteome</keyword>
<evidence type="ECO:0000313" key="5">
    <source>
        <dbReference type="Proteomes" id="UP001056381"/>
    </source>
</evidence>
<organism evidence="4 5">
    <name type="scientific">SAR86 cluster bacterium</name>
    <dbReference type="NCBI Taxonomy" id="2030880"/>
    <lineage>
        <taxon>Bacteria</taxon>
        <taxon>Pseudomonadati</taxon>
        <taxon>Pseudomonadota</taxon>
        <taxon>Gammaproteobacteria</taxon>
        <taxon>SAR86 cluster</taxon>
    </lineage>
</organism>
<dbReference type="SUPFAM" id="SSF56281">
    <property type="entry name" value="Metallo-hydrolase/oxidoreductase"/>
    <property type="match status" value="1"/>
</dbReference>
<dbReference type="AlphaFoldDB" id="A0A9Q8X2P0"/>
<reference evidence="4" key="1">
    <citation type="submission" date="2022-05" db="EMBL/GenBank/DDBJ databases">
        <title>Single-amplified genomics reveal most streamlined microbe among free-living bacteria.</title>
        <authorList>
            <person name="Roda-Garcia J."/>
            <person name="Haro-Moreno J.M."/>
            <person name="Rodriguez-Valera F."/>
            <person name="Almagro-Moreno S."/>
            <person name="Lopez-Perez M."/>
        </authorList>
    </citation>
    <scope>NUCLEOTIDE SEQUENCE</scope>
    <source>
        <strain evidence="4">TMED112-D2-2</strain>
    </source>
</reference>
<dbReference type="EMBL" id="CP097966">
    <property type="protein sequence ID" value="URQ63452.1"/>
    <property type="molecule type" value="Genomic_DNA"/>
</dbReference>
<evidence type="ECO:0000313" key="4">
    <source>
        <dbReference type="EMBL" id="URQ63452.1"/>
    </source>
</evidence>
<dbReference type="InterPro" id="IPR044094">
    <property type="entry name" value="AtsA-like_MBL-fold"/>
</dbReference>
<dbReference type="InterPro" id="IPR036866">
    <property type="entry name" value="RibonucZ/Hydroxyglut_hydro"/>
</dbReference>
<dbReference type="InterPro" id="IPR001279">
    <property type="entry name" value="Metallo-B-lactamas"/>
</dbReference>
<feature type="chain" id="PRO_5040362383" evidence="2">
    <location>
        <begin position="16"/>
        <end position="295"/>
    </location>
</feature>
<dbReference type="SMART" id="SM00849">
    <property type="entry name" value="Lactamase_B"/>
    <property type="match status" value="1"/>
</dbReference>
<feature type="signal peptide" evidence="2">
    <location>
        <begin position="1"/>
        <end position="15"/>
    </location>
</feature>
<sequence>MRFLFGLLLSSNLLASTHFFVLGSGTPNPNPERMGSAYLVLVDDTPYLFDFGPGVVRRVAALTTNWGGSFSNFDVTKLEYAFLSHIHSDHTLGLADLIITPWIMGRDKPLKIFGPEAGKNMANHIIKAYQPDIDYRIYGTQPQNDEGYKTIFTSIDEGIIYEDSNISVTAFLNDHGDLSDSYGFLVKTNDKTILISGDTGPSKNLIKYGKDIDILVHEVYSQAGFEKKEPDWKIYHKAHHTSPSELAKIANQIKPKTLVLSHILFWGSTEEEILKEISEYYSGNIVLARDLIEIN</sequence>
<protein>
    <submittedName>
        <fullName evidence="4">MBL fold metallo-hydrolase</fullName>
    </submittedName>
</protein>
<keyword evidence="1" id="KW-0378">Hydrolase</keyword>
<feature type="domain" description="Metallo-beta-lactamase" evidence="3">
    <location>
        <begin position="34"/>
        <end position="239"/>
    </location>
</feature>
<evidence type="ECO:0000256" key="1">
    <source>
        <dbReference type="ARBA" id="ARBA00022801"/>
    </source>
</evidence>
<dbReference type="PANTHER" id="PTHR46018">
    <property type="entry name" value="ZINC PHOSPHODIESTERASE ELAC PROTEIN 1"/>
    <property type="match status" value="1"/>
</dbReference>
<evidence type="ECO:0000256" key="2">
    <source>
        <dbReference type="SAM" id="SignalP"/>
    </source>
</evidence>
<evidence type="ECO:0000259" key="3">
    <source>
        <dbReference type="SMART" id="SM00849"/>
    </source>
</evidence>